<dbReference type="PROSITE" id="PS50045">
    <property type="entry name" value="SIGMA54_INTERACT_4"/>
    <property type="match status" value="1"/>
</dbReference>
<reference evidence="6" key="1">
    <citation type="journal article" date="2014" name="Front. Microbiol.">
        <title>High frequency of phylogenetically diverse reductive dehalogenase-homologous genes in deep subseafloor sedimentary metagenomes.</title>
        <authorList>
            <person name="Kawai M."/>
            <person name="Futagami T."/>
            <person name="Toyoda A."/>
            <person name="Takaki Y."/>
            <person name="Nishi S."/>
            <person name="Hori S."/>
            <person name="Arai W."/>
            <person name="Tsubouchi T."/>
            <person name="Morono Y."/>
            <person name="Uchiyama I."/>
            <person name="Ito T."/>
            <person name="Fujiyama A."/>
            <person name="Inagaki F."/>
            <person name="Takami H."/>
        </authorList>
    </citation>
    <scope>NUCLEOTIDE SEQUENCE</scope>
    <source>
        <strain evidence="6">Expedition CK06-06</strain>
    </source>
</reference>
<feature type="domain" description="Sigma-54 factor interaction" evidence="5">
    <location>
        <begin position="1"/>
        <end position="124"/>
    </location>
</feature>
<dbReference type="EMBL" id="BARU01033837">
    <property type="protein sequence ID" value="GAH71975.1"/>
    <property type="molecule type" value="Genomic_DNA"/>
</dbReference>
<dbReference type="SUPFAM" id="SSF46689">
    <property type="entry name" value="Homeodomain-like"/>
    <property type="match status" value="1"/>
</dbReference>
<feature type="non-terminal residue" evidence="6">
    <location>
        <position position="1"/>
    </location>
</feature>
<dbReference type="PRINTS" id="PR01590">
    <property type="entry name" value="HTHFIS"/>
</dbReference>
<organism evidence="6">
    <name type="scientific">marine sediment metagenome</name>
    <dbReference type="NCBI Taxonomy" id="412755"/>
    <lineage>
        <taxon>unclassified sequences</taxon>
        <taxon>metagenomes</taxon>
        <taxon>ecological metagenomes</taxon>
    </lineage>
</organism>
<dbReference type="PROSITE" id="PS00688">
    <property type="entry name" value="SIGMA54_INTERACT_3"/>
    <property type="match status" value="1"/>
</dbReference>
<name>X1IRW9_9ZZZZ</name>
<dbReference type="InterPro" id="IPR002078">
    <property type="entry name" value="Sigma_54_int"/>
</dbReference>
<dbReference type="GO" id="GO:0006355">
    <property type="term" value="P:regulation of DNA-templated transcription"/>
    <property type="evidence" value="ECO:0007669"/>
    <property type="project" value="InterPro"/>
</dbReference>
<protein>
    <recommendedName>
        <fullName evidence="5">Sigma-54 factor interaction domain-containing protein</fullName>
    </recommendedName>
</protein>
<sequence>LAAQAKLLQFLESLAIERLGETRSRKVDVRVIAASNKELQDEVQAKRFREDLYYRLNVIDVHVPPLRTHREDISELVEYFLEVTCQELGIPTKTLEEPALKKLRELSWPGNVRQLRNTIEKAISLTPGLTIRLSDLPELAYEEKEDVVEIGSDSLQDARKEFERRFILQALEEEDWNMSAAAERLGLDRTNLYRKIKALKIKRRNHERTALHLSNCGRHFRDDCFIRANCCRQPSGSYGYTDNNHCCLHFVQGTTLML</sequence>
<evidence type="ECO:0000256" key="3">
    <source>
        <dbReference type="ARBA" id="ARBA00023015"/>
    </source>
</evidence>
<evidence type="ECO:0000259" key="5">
    <source>
        <dbReference type="PROSITE" id="PS50045"/>
    </source>
</evidence>
<dbReference type="GO" id="GO:0005524">
    <property type="term" value="F:ATP binding"/>
    <property type="evidence" value="ECO:0007669"/>
    <property type="project" value="UniProtKB-KW"/>
</dbReference>
<dbReference type="InterPro" id="IPR009057">
    <property type="entry name" value="Homeodomain-like_sf"/>
</dbReference>
<feature type="non-terminal residue" evidence="6">
    <location>
        <position position="258"/>
    </location>
</feature>
<keyword evidence="4" id="KW-0804">Transcription</keyword>
<dbReference type="InterPro" id="IPR058031">
    <property type="entry name" value="AAA_lid_NorR"/>
</dbReference>
<dbReference type="Pfam" id="PF02954">
    <property type="entry name" value="HTH_8"/>
    <property type="match status" value="1"/>
</dbReference>
<evidence type="ECO:0000256" key="4">
    <source>
        <dbReference type="ARBA" id="ARBA00023163"/>
    </source>
</evidence>
<dbReference type="Gene3D" id="1.10.10.60">
    <property type="entry name" value="Homeodomain-like"/>
    <property type="match status" value="1"/>
</dbReference>
<proteinExistence type="predicted"/>
<comment type="caution">
    <text evidence="6">The sequence shown here is derived from an EMBL/GenBank/DDBJ whole genome shotgun (WGS) entry which is preliminary data.</text>
</comment>
<accession>X1IRW9</accession>
<keyword evidence="1" id="KW-0547">Nucleotide-binding</keyword>
<dbReference type="AlphaFoldDB" id="X1IRW9"/>
<dbReference type="InterPro" id="IPR002197">
    <property type="entry name" value="HTH_Fis"/>
</dbReference>
<dbReference type="Pfam" id="PF00158">
    <property type="entry name" value="Sigma54_activat"/>
    <property type="match status" value="1"/>
</dbReference>
<evidence type="ECO:0000256" key="1">
    <source>
        <dbReference type="ARBA" id="ARBA00022741"/>
    </source>
</evidence>
<dbReference type="PANTHER" id="PTHR32071">
    <property type="entry name" value="TRANSCRIPTIONAL REGULATORY PROTEIN"/>
    <property type="match status" value="1"/>
</dbReference>
<dbReference type="InterPro" id="IPR027417">
    <property type="entry name" value="P-loop_NTPase"/>
</dbReference>
<dbReference type="InterPro" id="IPR025944">
    <property type="entry name" value="Sigma_54_int_dom_CS"/>
</dbReference>
<evidence type="ECO:0000313" key="6">
    <source>
        <dbReference type="EMBL" id="GAH71975.1"/>
    </source>
</evidence>
<dbReference type="Gene3D" id="1.10.8.60">
    <property type="match status" value="1"/>
</dbReference>
<gene>
    <name evidence="6" type="ORF">S03H2_53176</name>
</gene>
<dbReference type="Pfam" id="PF25601">
    <property type="entry name" value="AAA_lid_14"/>
    <property type="match status" value="1"/>
</dbReference>
<evidence type="ECO:0000256" key="2">
    <source>
        <dbReference type="ARBA" id="ARBA00022840"/>
    </source>
</evidence>
<keyword evidence="3" id="KW-0805">Transcription regulation</keyword>
<dbReference type="Gene3D" id="3.40.50.300">
    <property type="entry name" value="P-loop containing nucleotide triphosphate hydrolases"/>
    <property type="match status" value="1"/>
</dbReference>
<dbReference type="SUPFAM" id="SSF52540">
    <property type="entry name" value="P-loop containing nucleoside triphosphate hydrolases"/>
    <property type="match status" value="1"/>
</dbReference>
<dbReference type="GO" id="GO:0043565">
    <property type="term" value="F:sequence-specific DNA binding"/>
    <property type="evidence" value="ECO:0007669"/>
    <property type="project" value="InterPro"/>
</dbReference>
<keyword evidence="2" id="KW-0067">ATP-binding</keyword>